<proteinExistence type="predicted"/>
<dbReference type="EMBL" id="VAUP01000014">
    <property type="protein sequence ID" value="TLX44144.1"/>
    <property type="molecule type" value="Genomic_DNA"/>
</dbReference>
<feature type="domain" description="Alanine dehydrogenase/pyridine nucleotide transhydrogenase N-terminal" evidence="1">
    <location>
        <begin position="5"/>
        <end position="41"/>
    </location>
</feature>
<name>A0A6C1KX68_XANAU</name>
<feature type="non-terminal residue" evidence="3">
    <location>
        <position position="42"/>
    </location>
</feature>
<accession>A0A6C1KX68</accession>
<dbReference type="EMBL" id="VAUP01000012">
    <property type="protein sequence ID" value="TLX44243.1"/>
    <property type="molecule type" value="Genomic_DNA"/>
</dbReference>
<evidence type="ECO:0000313" key="2">
    <source>
        <dbReference type="EMBL" id="TLX44144.1"/>
    </source>
</evidence>
<gene>
    <name evidence="3" type="ORF">FBQ73_04425</name>
    <name evidence="2" type="ORF">FBQ73_04585</name>
</gene>
<evidence type="ECO:0000259" key="1">
    <source>
        <dbReference type="Pfam" id="PF05222"/>
    </source>
</evidence>
<dbReference type="AlphaFoldDB" id="A0A6C1KX68"/>
<dbReference type="InterPro" id="IPR007886">
    <property type="entry name" value="AlaDH/PNT_N"/>
</dbReference>
<evidence type="ECO:0000313" key="4">
    <source>
        <dbReference type="Proteomes" id="UP000305131"/>
    </source>
</evidence>
<dbReference type="Pfam" id="PF05222">
    <property type="entry name" value="AlaDh_PNT_N"/>
    <property type="match status" value="1"/>
</dbReference>
<evidence type="ECO:0000313" key="3">
    <source>
        <dbReference type="EMBL" id="TLX44243.1"/>
    </source>
</evidence>
<comment type="caution">
    <text evidence="3">The sequence shown here is derived from an EMBL/GenBank/DDBJ whole genome shotgun (WGS) entry which is preliminary data.</text>
</comment>
<dbReference type="Proteomes" id="UP000305131">
    <property type="component" value="Unassembled WGS sequence"/>
</dbReference>
<organism evidence="3 4">
    <name type="scientific">Xanthobacter autotrophicus</name>
    <dbReference type="NCBI Taxonomy" id="280"/>
    <lineage>
        <taxon>Bacteria</taxon>
        <taxon>Pseudomonadati</taxon>
        <taxon>Pseudomonadota</taxon>
        <taxon>Alphaproteobacteria</taxon>
        <taxon>Hyphomicrobiales</taxon>
        <taxon>Xanthobacteraceae</taxon>
        <taxon>Xanthobacter</taxon>
    </lineage>
</organism>
<dbReference type="SUPFAM" id="SSF52283">
    <property type="entry name" value="Formate/glycerate dehydrogenase catalytic domain-like"/>
    <property type="match status" value="1"/>
</dbReference>
<dbReference type="Gene3D" id="3.40.50.720">
    <property type="entry name" value="NAD(P)-binding Rossmann-like Domain"/>
    <property type="match status" value="1"/>
</dbReference>
<reference evidence="3 4" key="1">
    <citation type="submission" date="2019-05" db="EMBL/GenBank/DDBJ databases">
        <authorList>
            <person name="Zhou X."/>
        </authorList>
    </citation>
    <scope>NUCLEOTIDE SEQUENCE [LARGE SCALE GENOMIC DNA]</scope>
    <source>
        <strain evidence="3 4">DSM 432</strain>
    </source>
</reference>
<protein>
    <submittedName>
        <fullName evidence="3">NAD(P)(+) transhydrogenase (Re/Si-specific) subunit alpha</fullName>
    </submittedName>
</protein>
<sequence>MKIAVPAEVDLGEPRVSATPDTVKRLVGLGASVAVETGAGLK</sequence>